<keyword evidence="1" id="KW-1133">Transmembrane helix</keyword>
<dbReference type="Pfam" id="PF07727">
    <property type="entry name" value="RVT_2"/>
    <property type="match status" value="1"/>
</dbReference>
<keyword evidence="4" id="KW-1185">Reference proteome</keyword>
<accession>A0AAV5K545</accession>
<evidence type="ECO:0000259" key="2">
    <source>
        <dbReference type="Pfam" id="PF07727"/>
    </source>
</evidence>
<evidence type="ECO:0000256" key="1">
    <source>
        <dbReference type="SAM" id="Phobius"/>
    </source>
</evidence>
<name>A0AAV5K545_9ROSI</name>
<reference evidence="3 4" key="1">
    <citation type="journal article" date="2021" name="Commun. Biol.">
        <title>The genome of Shorea leprosula (Dipterocarpaceae) highlights the ecological relevance of drought in aseasonal tropical rainforests.</title>
        <authorList>
            <person name="Ng K.K.S."/>
            <person name="Kobayashi M.J."/>
            <person name="Fawcett J.A."/>
            <person name="Hatakeyama M."/>
            <person name="Paape T."/>
            <person name="Ng C.H."/>
            <person name="Ang C.C."/>
            <person name="Tnah L.H."/>
            <person name="Lee C.T."/>
            <person name="Nishiyama T."/>
            <person name="Sese J."/>
            <person name="O'Brien M.J."/>
            <person name="Copetti D."/>
            <person name="Mohd Noor M.I."/>
            <person name="Ong R.C."/>
            <person name="Putra M."/>
            <person name="Sireger I.Z."/>
            <person name="Indrioko S."/>
            <person name="Kosugi Y."/>
            <person name="Izuno A."/>
            <person name="Isagi Y."/>
            <person name="Lee S.L."/>
            <person name="Shimizu K.K."/>
        </authorList>
    </citation>
    <scope>NUCLEOTIDE SEQUENCE [LARGE SCALE GENOMIC DNA]</scope>
    <source>
        <strain evidence="3">214</strain>
    </source>
</reference>
<organism evidence="3 4">
    <name type="scientific">Rubroshorea leprosula</name>
    <dbReference type="NCBI Taxonomy" id="152421"/>
    <lineage>
        <taxon>Eukaryota</taxon>
        <taxon>Viridiplantae</taxon>
        <taxon>Streptophyta</taxon>
        <taxon>Embryophyta</taxon>
        <taxon>Tracheophyta</taxon>
        <taxon>Spermatophyta</taxon>
        <taxon>Magnoliopsida</taxon>
        <taxon>eudicotyledons</taxon>
        <taxon>Gunneridae</taxon>
        <taxon>Pentapetalae</taxon>
        <taxon>rosids</taxon>
        <taxon>malvids</taxon>
        <taxon>Malvales</taxon>
        <taxon>Dipterocarpaceae</taxon>
        <taxon>Rubroshorea</taxon>
    </lineage>
</organism>
<dbReference type="SUPFAM" id="SSF56672">
    <property type="entry name" value="DNA/RNA polymerases"/>
    <property type="match status" value="1"/>
</dbReference>
<gene>
    <name evidence="3" type="ORF">SLEP1_g30019</name>
</gene>
<feature type="domain" description="Reverse transcriptase Ty1/copia-type" evidence="2">
    <location>
        <begin position="244"/>
        <end position="325"/>
    </location>
</feature>
<feature type="transmembrane region" description="Helical" evidence="1">
    <location>
        <begin position="67"/>
        <end position="92"/>
    </location>
</feature>
<keyword evidence="1" id="KW-0812">Transmembrane</keyword>
<protein>
    <recommendedName>
        <fullName evidence="2">Reverse transcriptase Ty1/copia-type domain-containing protein</fullName>
    </recommendedName>
</protein>
<dbReference type="InterPro" id="IPR043502">
    <property type="entry name" value="DNA/RNA_pol_sf"/>
</dbReference>
<evidence type="ECO:0000313" key="4">
    <source>
        <dbReference type="Proteomes" id="UP001054252"/>
    </source>
</evidence>
<comment type="caution">
    <text evidence="3">The sequence shown here is derived from an EMBL/GenBank/DDBJ whole genome shotgun (WGS) entry which is preliminary data.</text>
</comment>
<evidence type="ECO:0000313" key="3">
    <source>
        <dbReference type="EMBL" id="GKV19801.1"/>
    </source>
</evidence>
<dbReference type="InterPro" id="IPR013103">
    <property type="entry name" value="RVT_2"/>
</dbReference>
<dbReference type="AlphaFoldDB" id="A0AAV5K545"/>
<proteinExistence type="predicted"/>
<keyword evidence="1" id="KW-0472">Membrane</keyword>
<sequence>MASFERTVTHPATTMVAKEVIDQLNVNLKSLKQDPQTGQLLGTSHKDQFQMNPCIVCHVNLQSNQLYLFQVVILILLLLLILCILMFGICLLHPPWGFLGTSDELYNASPQALTSSAEDDLLTSNALDNFEPFSTSSSISPVDVAFDIVESTNEHVVLSLSHPTWALKTTRTWDLVDLLVEKSLIGRKWVYKIKTRSDGSVERYKARLMDVKNAFLNGELEEEVYMKPPLGLNHPPNKTARGMVFLLLDVDDMIVTGDDATSVEELKQSLSKNFEMKDFGVLNYFLKLEVTFSDNGCLLSQVKYASDLISKVELNDGKSVSTPLEPNVKFTPMDGFPLSDPTRYRQLVGSLIYLTTTRSTIAYAVHIVSQFMVAPCSLLHSLCSSTLHYSLY</sequence>
<dbReference type="Proteomes" id="UP001054252">
    <property type="component" value="Unassembled WGS sequence"/>
</dbReference>
<dbReference type="PANTHER" id="PTHR11439:SF461">
    <property type="entry name" value="OS10G0432200 PROTEIN"/>
    <property type="match status" value="1"/>
</dbReference>
<dbReference type="PANTHER" id="PTHR11439">
    <property type="entry name" value="GAG-POL-RELATED RETROTRANSPOSON"/>
    <property type="match status" value="1"/>
</dbReference>
<dbReference type="EMBL" id="BPVZ01000053">
    <property type="protein sequence ID" value="GKV19801.1"/>
    <property type="molecule type" value="Genomic_DNA"/>
</dbReference>